<feature type="domain" description="Carbohydrate-binding module family 19" evidence="2">
    <location>
        <begin position="153"/>
        <end position="195"/>
    </location>
</feature>
<proteinExistence type="predicted"/>
<feature type="chain" id="PRO_5042275985" description="Carbohydrate-binding module family 19 domain-containing protein" evidence="1">
    <location>
        <begin position="19"/>
        <end position="549"/>
    </location>
</feature>
<reference evidence="3" key="1">
    <citation type="journal article" date="2022" name="New Phytol.">
        <title>Evolutionary transition to the ectomycorrhizal habit in the genomes of a hyperdiverse lineage of mushroom-forming fungi.</title>
        <authorList>
            <person name="Looney B."/>
            <person name="Miyauchi S."/>
            <person name="Morin E."/>
            <person name="Drula E."/>
            <person name="Courty P.E."/>
            <person name="Kohler A."/>
            <person name="Kuo A."/>
            <person name="LaButti K."/>
            <person name="Pangilinan J."/>
            <person name="Lipzen A."/>
            <person name="Riley R."/>
            <person name="Andreopoulos W."/>
            <person name="He G."/>
            <person name="Johnson J."/>
            <person name="Nolan M."/>
            <person name="Tritt A."/>
            <person name="Barry K.W."/>
            <person name="Grigoriev I.V."/>
            <person name="Nagy L.G."/>
            <person name="Hibbett D."/>
            <person name="Henrissat B."/>
            <person name="Matheny P.B."/>
            <person name="Labbe J."/>
            <person name="Martin F.M."/>
        </authorList>
    </citation>
    <scope>NUCLEOTIDE SEQUENCE</scope>
    <source>
        <strain evidence="3">BPL690</strain>
    </source>
</reference>
<name>A0AAD4LU85_9AGAM</name>
<dbReference type="EMBL" id="WTXG01000176">
    <property type="protein sequence ID" value="KAI0291076.1"/>
    <property type="molecule type" value="Genomic_DNA"/>
</dbReference>
<evidence type="ECO:0000259" key="2">
    <source>
        <dbReference type="Pfam" id="PF03427"/>
    </source>
</evidence>
<dbReference type="Proteomes" id="UP001203297">
    <property type="component" value="Unassembled WGS sequence"/>
</dbReference>
<accession>A0AAD4LU85</accession>
<dbReference type="Pfam" id="PF03427">
    <property type="entry name" value="CBM_19"/>
    <property type="match status" value="1"/>
</dbReference>
<dbReference type="GO" id="GO:0006032">
    <property type="term" value="P:chitin catabolic process"/>
    <property type="evidence" value="ECO:0007669"/>
    <property type="project" value="InterPro"/>
</dbReference>
<organism evidence="3 4">
    <name type="scientific">Multifurca ochricompacta</name>
    <dbReference type="NCBI Taxonomy" id="376703"/>
    <lineage>
        <taxon>Eukaryota</taxon>
        <taxon>Fungi</taxon>
        <taxon>Dikarya</taxon>
        <taxon>Basidiomycota</taxon>
        <taxon>Agaricomycotina</taxon>
        <taxon>Agaricomycetes</taxon>
        <taxon>Russulales</taxon>
        <taxon>Russulaceae</taxon>
        <taxon>Multifurca</taxon>
    </lineage>
</organism>
<keyword evidence="4" id="KW-1185">Reference proteome</keyword>
<keyword evidence="1" id="KW-0732">Signal</keyword>
<feature type="signal peptide" evidence="1">
    <location>
        <begin position="1"/>
        <end position="18"/>
    </location>
</feature>
<protein>
    <recommendedName>
        <fullName evidence="2">Carbohydrate-binding module family 19 domain-containing protein</fullName>
    </recommendedName>
</protein>
<dbReference type="AlphaFoldDB" id="A0AAD4LU85"/>
<comment type="caution">
    <text evidence="3">The sequence shown here is derived from an EMBL/GenBank/DDBJ whole genome shotgun (WGS) entry which is preliminary data.</text>
</comment>
<sequence length="549" mass="57372">MRFSNLIYPISIIAVVSAGAVVDRRAAFTLKNGQEAQALNRKFQSLSANSACKDGEQACIKGQFAQCTGGKFALSSCGASLQCVALPLVNKPGTSITCDTQQDAVDRISRTGATGGLVGKREVEEEERDEHEIERRAAFTLKNGQDAQALNRKFQSLSANSPCTTNEVGCIKGQFAKCDNGKFVLSPCAATLQCVALPLVNSPGTSVTCDTKADAAARIGRTGAKGGLLGKRDDDGDDGLVDEPVDEVPSEDTTQLVRRAAFTLKNGQEAQALNRKFEGLTANSPCKDGEDACINGQFAQCAGGKFALTSCGTLQCVALPLVNSPGTSVTCDTKADAVARIARTGAKGGLLGKREFEPEQRTVEARAATAPPACAAKGKREDITLAPMNLLKRIAQSDLGQVAQSWQNLCVKSGGVRNPNNDPCVQLAGVNGISSLLANADACAQQDNADAMVDFAKSKGIKNKQALINNAIAYRKHPRNALNINGVVPSTLFCEKAPRNAELKGVANAQLQGVNPGLFGSPKTGIVAFGASGTCPFGKKADVATCTCR</sequence>
<evidence type="ECO:0000256" key="1">
    <source>
        <dbReference type="SAM" id="SignalP"/>
    </source>
</evidence>
<gene>
    <name evidence="3" type="ORF">B0F90DRAFT_407732</name>
</gene>
<evidence type="ECO:0000313" key="4">
    <source>
        <dbReference type="Proteomes" id="UP001203297"/>
    </source>
</evidence>
<dbReference type="InterPro" id="IPR005089">
    <property type="entry name" value="CBM19"/>
</dbReference>
<dbReference type="GO" id="GO:0008061">
    <property type="term" value="F:chitin binding"/>
    <property type="evidence" value="ECO:0007669"/>
    <property type="project" value="InterPro"/>
</dbReference>
<evidence type="ECO:0000313" key="3">
    <source>
        <dbReference type="EMBL" id="KAI0291076.1"/>
    </source>
</evidence>